<evidence type="ECO:0000313" key="2">
    <source>
        <dbReference type="EMBL" id="SDC56712.1"/>
    </source>
</evidence>
<gene>
    <name evidence="2" type="ORF">SAMN04487864_11040</name>
</gene>
<dbReference type="Proteomes" id="UP000198943">
    <property type="component" value="Unassembled WGS sequence"/>
</dbReference>
<dbReference type="AlphaFoldDB" id="A0A1G6MMH2"/>
<keyword evidence="3" id="KW-1185">Reference proteome</keyword>
<evidence type="ECO:0000313" key="3">
    <source>
        <dbReference type="Proteomes" id="UP000198943"/>
    </source>
</evidence>
<feature type="region of interest" description="Disordered" evidence="1">
    <location>
        <begin position="37"/>
        <end position="106"/>
    </location>
</feature>
<evidence type="ECO:0000256" key="1">
    <source>
        <dbReference type="SAM" id="MobiDB-lite"/>
    </source>
</evidence>
<proteinExistence type="predicted"/>
<sequence length="204" mass="23637">MFFNRNYIPAVPIREEQRLSEEEELARQLKREARIFFPDRKLPDFDTPDLPDLPKDQQEADTAPSSDSVFGQKSQFPERGRGRQMPEPRDTVPDSEERSVVLKDHDDICREEDSMWRKPDGTFSHHEVEAAREEAEQIAKNRQRLQTSGQSNLQLAENEIGLQMGGTSQSVQPRLNKQDVKRGIRLQVILDKPRAIMPWKGDIF</sequence>
<organism evidence="2 3">
    <name type="scientific">Succiniclasticum ruminis</name>
    <dbReference type="NCBI Taxonomy" id="40841"/>
    <lineage>
        <taxon>Bacteria</taxon>
        <taxon>Bacillati</taxon>
        <taxon>Bacillota</taxon>
        <taxon>Negativicutes</taxon>
        <taxon>Acidaminococcales</taxon>
        <taxon>Acidaminococcaceae</taxon>
        <taxon>Succiniclasticum</taxon>
    </lineage>
</organism>
<reference evidence="3" key="1">
    <citation type="submission" date="2016-10" db="EMBL/GenBank/DDBJ databases">
        <authorList>
            <person name="Varghese N."/>
            <person name="Submissions S."/>
        </authorList>
    </citation>
    <scope>NUCLEOTIDE SEQUENCE [LARGE SCALE GENOMIC DNA]</scope>
    <source>
        <strain evidence="3">DSM 11005</strain>
    </source>
</reference>
<accession>A0A1G6MMH2</accession>
<protein>
    <submittedName>
        <fullName evidence="2">Uncharacterized protein</fullName>
    </submittedName>
</protein>
<feature type="compositionally biased region" description="Basic and acidic residues" evidence="1">
    <location>
        <begin position="76"/>
        <end position="106"/>
    </location>
</feature>
<feature type="compositionally biased region" description="Polar residues" evidence="1">
    <location>
        <begin position="63"/>
        <end position="75"/>
    </location>
</feature>
<dbReference type="OrthoDB" id="9846242at2"/>
<name>A0A1G6MMH2_9FIRM</name>
<dbReference type="RefSeq" id="WP_093730632.1">
    <property type="nucleotide sequence ID" value="NZ_FMYW01000010.1"/>
</dbReference>
<dbReference type="EMBL" id="FMYW01000010">
    <property type="protein sequence ID" value="SDC56712.1"/>
    <property type="molecule type" value="Genomic_DNA"/>
</dbReference>